<proteinExistence type="predicted"/>
<dbReference type="RefSeq" id="WP_146954569.1">
    <property type="nucleotide sequence ID" value="NZ_BAABBJ010000010.1"/>
</dbReference>
<protein>
    <submittedName>
        <fullName evidence="3">Uncharacterized protein</fullName>
    </submittedName>
</protein>
<accession>A0A512PHW8</accession>
<keyword evidence="2" id="KW-1133">Transmembrane helix</keyword>
<keyword evidence="4" id="KW-1185">Reference proteome</keyword>
<dbReference type="AlphaFoldDB" id="A0A512PHW8"/>
<keyword evidence="2" id="KW-0812">Transmembrane</keyword>
<gene>
    <name evidence="3" type="ORF">CSO01_35120</name>
</gene>
<reference evidence="3 4" key="1">
    <citation type="submission" date="2019-07" db="EMBL/GenBank/DDBJ databases">
        <title>Whole genome shotgun sequence of Cellulomonas soli NBRC 109434.</title>
        <authorList>
            <person name="Hosoyama A."/>
            <person name="Uohara A."/>
            <person name="Ohji S."/>
            <person name="Ichikawa N."/>
        </authorList>
    </citation>
    <scope>NUCLEOTIDE SEQUENCE [LARGE SCALE GENOMIC DNA]</scope>
    <source>
        <strain evidence="3 4">NBRC 109434</strain>
    </source>
</reference>
<evidence type="ECO:0000256" key="1">
    <source>
        <dbReference type="SAM" id="MobiDB-lite"/>
    </source>
</evidence>
<dbReference type="Proteomes" id="UP000321798">
    <property type="component" value="Unassembled WGS sequence"/>
</dbReference>
<name>A0A512PHW8_9CELL</name>
<evidence type="ECO:0000313" key="3">
    <source>
        <dbReference type="EMBL" id="GEP70797.1"/>
    </source>
</evidence>
<keyword evidence="2" id="KW-0472">Membrane</keyword>
<dbReference type="EMBL" id="BKAL01000016">
    <property type="protein sequence ID" value="GEP70797.1"/>
    <property type="molecule type" value="Genomic_DNA"/>
</dbReference>
<comment type="caution">
    <text evidence="3">The sequence shown here is derived from an EMBL/GenBank/DDBJ whole genome shotgun (WGS) entry which is preliminary data.</text>
</comment>
<evidence type="ECO:0000313" key="4">
    <source>
        <dbReference type="Proteomes" id="UP000321798"/>
    </source>
</evidence>
<evidence type="ECO:0000256" key="2">
    <source>
        <dbReference type="SAM" id="Phobius"/>
    </source>
</evidence>
<sequence>MSGTDGPAGSAGPDAPLALTRPSGHARPPWRETAGSGTVLAFVVLAVALTGAGLWICVRCVSAAL</sequence>
<feature type="region of interest" description="Disordered" evidence="1">
    <location>
        <begin position="1"/>
        <end position="31"/>
    </location>
</feature>
<feature type="transmembrane region" description="Helical" evidence="2">
    <location>
        <begin position="39"/>
        <end position="58"/>
    </location>
</feature>
<organism evidence="3 4">
    <name type="scientific">Cellulomonas soli</name>
    <dbReference type="NCBI Taxonomy" id="931535"/>
    <lineage>
        <taxon>Bacteria</taxon>
        <taxon>Bacillati</taxon>
        <taxon>Actinomycetota</taxon>
        <taxon>Actinomycetes</taxon>
        <taxon>Micrococcales</taxon>
        <taxon>Cellulomonadaceae</taxon>
        <taxon>Cellulomonas</taxon>
    </lineage>
</organism>